<dbReference type="EMBL" id="JAMZIH010002292">
    <property type="protein sequence ID" value="KAJ1677541.1"/>
    <property type="molecule type" value="Genomic_DNA"/>
</dbReference>
<name>A0ACC1HMJ6_9FUNG</name>
<evidence type="ECO:0000313" key="1">
    <source>
        <dbReference type="EMBL" id="KAJ1677541.1"/>
    </source>
</evidence>
<sequence>MAMPETQPSRQEEALTDVFFKATLDAPEDFVIPNPDLSKRCLLVAKSTFDRANRLRQFGPLEKLLTEEEGFGDLEQIWELMQIRNKPVLQYVKRTLRRLEKYMEQAHSSEDEQDDSDEDYTAAEESGRDDKMELEHEYGLEIKDRAGNIAKNEDTASDLESPIEEYDNEEDEDDSDEDEERNYKPSAVDDEFFSLTEMEKFVNEAEEIEERDQEILSGRYPTSLEKKRQGTSKVGEEEDTSESEEEGHDDEIDFFKDPDEMGDSEDEDTKDASELMYDDFFKPPTRLSKRAAAKESRERA</sequence>
<comment type="caution">
    <text evidence="1">The sequence shown here is derived from an EMBL/GenBank/DDBJ whole genome shotgun (WGS) entry which is preliminary data.</text>
</comment>
<proteinExistence type="predicted"/>
<organism evidence="1 2">
    <name type="scientific">Spiromyces aspiralis</name>
    <dbReference type="NCBI Taxonomy" id="68401"/>
    <lineage>
        <taxon>Eukaryota</taxon>
        <taxon>Fungi</taxon>
        <taxon>Fungi incertae sedis</taxon>
        <taxon>Zoopagomycota</taxon>
        <taxon>Kickxellomycotina</taxon>
        <taxon>Kickxellomycetes</taxon>
        <taxon>Kickxellales</taxon>
        <taxon>Kickxellaceae</taxon>
        <taxon>Spiromyces</taxon>
    </lineage>
</organism>
<accession>A0ACC1HMJ6</accession>
<protein>
    <submittedName>
        <fullName evidence="1">Uncharacterized protein</fullName>
    </submittedName>
</protein>
<dbReference type="Proteomes" id="UP001145114">
    <property type="component" value="Unassembled WGS sequence"/>
</dbReference>
<keyword evidence="2" id="KW-1185">Reference proteome</keyword>
<evidence type="ECO:0000313" key="2">
    <source>
        <dbReference type="Proteomes" id="UP001145114"/>
    </source>
</evidence>
<feature type="non-terminal residue" evidence="1">
    <location>
        <position position="300"/>
    </location>
</feature>
<gene>
    <name evidence="1" type="ORF">EV182_005949</name>
</gene>
<reference evidence="1" key="1">
    <citation type="submission" date="2022-06" db="EMBL/GenBank/DDBJ databases">
        <title>Phylogenomic reconstructions and comparative analyses of Kickxellomycotina fungi.</title>
        <authorList>
            <person name="Reynolds N.K."/>
            <person name="Stajich J.E."/>
            <person name="Barry K."/>
            <person name="Grigoriev I.V."/>
            <person name="Crous P."/>
            <person name="Smith M.E."/>
        </authorList>
    </citation>
    <scope>NUCLEOTIDE SEQUENCE</scope>
    <source>
        <strain evidence="1">RSA 2271</strain>
    </source>
</reference>